<dbReference type="AlphaFoldDB" id="B8EMD4"/>
<sequence length="105" mass="11437">MAQDLIQFIARKPNLAIDPDLQSYLDDHLIPGWRQALVSIGIKAENGDADAAKVASAMTAWVAALCRKRNRKSRRAKLVGAGLNVISMAKFQAARVLVSERSHAV</sequence>
<reference evidence="1 2" key="1">
    <citation type="journal article" date="2010" name="J. Bacteriol.">
        <title>Complete genome sequence of the aerobic facultative methanotroph Methylocella silvestris BL2.</title>
        <authorList>
            <person name="Chen Y."/>
            <person name="Crombie A."/>
            <person name="Rahman M.T."/>
            <person name="Dedysh S.N."/>
            <person name="Liesack W."/>
            <person name="Stott M.B."/>
            <person name="Alam M."/>
            <person name="Theisen A.R."/>
            <person name="Murrell J.C."/>
            <person name="Dunfield P.F."/>
        </authorList>
    </citation>
    <scope>NUCLEOTIDE SEQUENCE [LARGE SCALE GENOMIC DNA]</scope>
    <source>
        <strain evidence="2">DSM 15510 / CIP 108128 / LMG 27833 / NCIMB 13906 / BL2</strain>
    </source>
</reference>
<protein>
    <submittedName>
        <fullName evidence="1">Uncharacterized protein</fullName>
    </submittedName>
</protein>
<evidence type="ECO:0000313" key="1">
    <source>
        <dbReference type="EMBL" id="ACK52062.1"/>
    </source>
</evidence>
<dbReference type="KEGG" id="msl:Msil_3153"/>
<dbReference type="STRING" id="395965.Msil_3153"/>
<accession>B8EMD4</accession>
<dbReference type="OrthoDB" id="9848035at2"/>
<evidence type="ECO:0000313" key="2">
    <source>
        <dbReference type="Proteomes" id="UP000002257"/>
    </source>
</evidence>
<dbReference type="EMBL" id="CP001280">
    <property type="protein sequence ID" value="ACK52062.1"/>
    <property type="molecule type" value="Genomic_DNA"/>
</dbReference>
<name>B8EMD4_METSB</name>
<dbReference type="HOGENOM" id="CLU_2233393_0_0_5"/>
<gene>
    <name evidence="1" type="ordered locus">Msil_3153</name>
</gene>
<dbReference type="RefSeq" id="WP_012592131.1">
    <property type="nucleotide sequence ID" value="NC_011666.1"/>
</dbReference>
<keyword evidence="2" id="KW-1185">Reference proteome</keyword>
<organism evidence="1 2">
    <name type="scientific">Methylocella silvestris (strain DSM 15510 / CIP 108128 / LMG 27833 / NCIMB 13906 / BL2)</name>
    <dbReference type="NCBI Taxonomy" id="395965"/>
    <lineage>
        <taxon>Bacteria</taxon>
        <taxon>Pseudomonadati</taxon>
        <taxon>Pseudomonadota</taxon>
        <taxon>Alphaproteobacteria</taxon>
        <taxon>Hyphomicrobiales</taxon>
        <taxon>Beijerinckiaceae</taxon>
        <taxon>Methylocella</taxon>
    </lineage>
</organism>
<dbReference type="Proteomes" id="UP000002257">
    <property type="component" value="Chromosome"/>
</dbReference>
<proteinExistence type="predicted"/>